<gene>
    <name evidence="9" type="primary">dusA</name>
    <name evidence="11" type="ORF">CKA81_05025</name>
</gene>
<evidence type="ECO:0000256" key="2">
    <source>
        <dbReference type="ARBA" id="ARBA00022555"/>
    </source>
</evidence>
<dbReference type="InterPro" id="IPR018517">
    <property type="entry name" value="tRNA_hU_synthase_CS"/>
</dbReference>
<dbReference type="CDD" id="cd02801">
    <property type="entry name" value="DUS_like_FMN"/>
    <property type="match status" value="1"/>
</dbReference>
<evidence type="ECO:0000256" key="4">
    <source>
        <dbReference type="ARBA" id="ARBA00022643"/>
    </source>
</evidence>
<evidence type="ECO:0000256" key="3">
    <source>
        <dbReference type="ARBA" id="ARBA00022630"/>
    </source>
</evidence>
<keyword evidence="12" id="KW-1185">Reference proteome</keyword>
<dbReference type="NCBIfam" id="NF008774">
    <property type="entry name" value="PRK11815.1"/>
    <property type="match status" value="1"/>
</dbReference>
<dbReference type="AlphaFoldDB" id="A0A410GAD4"/>
<sequence>MSIADTHKHLPNGPDDWRLSVAPMIDVTDRHCRYFHRLLAPRARLYTEMITTGALVHGNVARHLAFSPAEQPVALQLGGSEPAALAAAARLGEQWGYDEINLNCGCPSERVQRGAFGACLMAEPQLVADCMKAMQDAVSVPVTVKHRLGLDYDDSYAFVRDFVGAIRDTGCRVFIVHARNAVLKGLSPKQNREKPPLRYDAAARLKADFPDCRFVLNGGIAEVEQSIDLMNQFDGVMLGRAAWHNPGILNDISRRQHPHLVHLEPDQVVQAMQRYAAGQVKDGVPLRIIVRPLLGWMNGRAGARQWRRTLSDPALLDRNDAQLIAQAWSDLMLRSNNQEDAYELAASESDGQSRI</sequence>
<protein>
    <recommendedName>
        <fullName evidence="9">tRNA-dihydrouridine(20/20a) synthase</fullName>
        <ecNumber evidence="9">1.3.1.91</ecNumber>
    </recommendedName>
    <alternativeName>
        <fullName evidence="9">U20-specific dihydrouridine synthase</fullName>
        <shortName evidence="9">U20-specific Dus</shortName>
    </alternativeName>
    <alternativeName>
        <fullName evidence="9">tRNA-dihydrouridine synthase A</fullName>
    </alternativeName>
</protein>
<evidence type="ECO:0000256" key="5">
    <source>
        <dbReference type="ARBA" id="ARBA00022694"/>
    </source>
</evidence>
<evidence type="ECO:0000313" key="12">
    <source>
        <dbReference type="Proteomes" id="UP000283474"/>
    </source>
</evidence>
<dbReference type="SUPFAM" id="SSF51395">
    <property type="entry name" value="FMN-linked oxidoreductases"/>
    <property type="match status" value="1"/>
</dbReference>
<dbReference type="PANTHER" id="PTHR42907:SF1">
    <property type="entry name" value="FMN-LINKED OXIDOREDUCTASES SUPERFAMILY PROTEIN"/>
    <property type="match status" value="1"/>
</dbReference>
<comment type="catalytic activity">
    <reaction evidence="9">
        <text>5,6-dihydrouridine(20) in tRNA + NAD(+) = uridine(20) in tRNA + NADH + H(+)</text>
        <dbReference type="Rhea" id="RHEA:53340"/>
        <dbReference type="Rhea" id="RHEA-COMP:13533"/>
        <dbReference type="Rhea" id="RHEA-COMP:13534"/>
        <dbReference type="ChEBI" id="CHEBI:15378"/>
        <dbReference type="ChEBI" id="CHEBI:57540"/>
        <dbReference type="ChEBI" id="CHEBI:57945"/>
        <dbReference type="ChEBI" id="CHEBI:65315"/>
        <dbReference type="ChEBI" id="CHEBI:74443"/>
        <dbReference type="EC" id="1.3.1.91"/>
    </reaction>
</comment>
<dbReference type="OrthoDB" id="9783413at2"/>
<evidence type="ECO:0000256" key="9">
    <source>
        <dbReference type="HAMAP-Rule" id="MF_02041"/>
    </source>
</evidence>
<evidence type="ECO:0000256" key="1">
    <source>
        <dbReference type="ARBA" id="ARBA00001917"/>
    </source>
</evidence>
<keyword evidence="7 9" id="KW-0694">RNA-binding</keyword>
<comment type="catalytic activity">
    <reaction evidence="9">
        <text>5,6-dihydrouridine(20a) in tRNA + NAD(+) = uridine(20a) in tRNA + NADH + H(+)</text>
        <dbReference type="Rhea" id="RHEA:53348"/>
        <dbReference type="Rhea" id="RHEA-COMP:13535"/>
        <dbReference type="Rhea" id="RHEA-COMP:13536"/>
        <dbReference type="ChEBI" id="CHEBI:15378"/>
        <dbReference type="ChEBI" id="CHEBI:57540"/>
        <dbReference type="ChEBI" id="CHEBI:57945"/>
        <dbReference type="ChEBI" id="CHEBI:65315"/>
        <dbReference type="ChEBI" id="CHEBI:74443"/>
    </reaction>
</comment>
<dbReference type="GO" id="GO:0102264">
    <property type="term" value="F:tRNA-dihydrouridine20 synthase activity"/>
    <property type="evidence" value="ECO:0007669"/>
    <property type="project" value="UniProtKB-EC"/>
</dbReference>
<reference evidence="11 12" key="1">
    <citation type="submission" date="2017-08" db="EMBL/GenBank/DDBJ databases">
        <authorList>
            <person name="Park S.-J."/>
            <person name="Kim H."/>
        </authorList>
    </citation>
    <scope>NUCLEOTIDE SEQUENCE [LARGE SCALE GENOMIC DNA]</scope>
    <source>
        <strain evidence="12">ye3</strain>
    </source>
</reference>
<keyword evidence="8 9" id="KW-0560">Oxidoreductase</keyword>
<feature type="binding site" evidence="9">
    <location>
        <begin position="239"/>
        <end position="240"/>
    </location>
    <ligand>
        <name>FMN</name>
        <dbReference type="ChEBI" id="CHEBI:58210"/>
    </ligand>
</feature>
<feature type="binding site" evidence="9">
    <location>
        <position position="145"/>
    </location>
    <ligand>
        <name>FMN</name>
        <dbReference type="ChEBI" id="CHEBI:58210"/>
    </ligand>
</feature>
<evidence type="ECO:0000256" key="6">
    <source>
        <dbReference type="ARBA" id="ARBA00022857"/>
    </source>
</evidence>
<dbReference type="InterPro" id="IPR004653">
    <property type="entry name" value="DusA"/>
</dbReference>
<dbReference type="EMBL" id="CP022987">
    <property type="protein sequence ID" value="QAA93268.1"/>
    <property type="molecule type" value="Genomic_DNA"/>
</dbReference>
<comment type="catalytic activity">
    <reaction evidence="9">
        <text>5,6-dihydrouridine(20a) in tRNA + NADP(+) = uridine(20a) in tRNA + NADPH + H(+)</text>
        <dbReference type="Rhea" id="RHEA:53344"/>
        <dbReference type="Rhea" id="RHEA-COMP:13535"/>
        <dbReference type="Rhea" id="RHEA-COMP:13536"/>
        <dbReference type="ChEBI" id="CHEBI:15378"/>
        <dbReference type="ChEBI" id="CHEBI:57783"/>
        <dbReference type="ChEBI" id="CHEBI:58349"/>
        <dbReference type="ChEBI" id="CHEBI:65315"/>
        <dbReference type="ChEBI" id="CHEBI:74443"/>
    </reaction>
</comment>
<proteinExistence type="inferred from homology"/>
<comment type="cofactor">
    <cofactor evidence="1 9">
        <name>FMN</name>
        <dbReference type="ChEBI" id="CHEBI:58210"/>
    </cofactor>
</comment>
<feature type="site" description="Interacts with tRNA; defines subfamily-specific binding signature" evidence="9">
    <location>
        <position position="189"/>
    </location>
</feature>
<accession>A0A410GAD4</accession>
<feature type="binding site" evidence="9">
    <location>
        <position position="177"/>
    </location>
    <ligand>
        <name>FMN</name>
        <dbReference type="ChEBI" id="CHEBI:58210"/>
    </ligand>
</feature>
<comment type="similarity">
    <text evidence="9">Belongs to the Dus family. DusA subfamily.</text>
</comment>
<dbReference type="InterPro" id="IPR013785">
    <property type="entry name" value="Aldolase_TIM"/>
</dbReference>
<keyword evidence="3 9" id="KW-0285">Flavoprotein</keyword>
<dbReference type="GO" id="GO:0010181">
    <property type="term" value="F:FMN binding"/>
    <property type="evidence" value="ECO:0007669"/>
    <property type="project" value="UniProtKB-UniRule"/>
</dbReference>
<dbReference type="RefSeq" id="WP_128354310.1">
    <property type="nucleotide sequence ID" value="NZ_CP022987.1"/>
</dbReference>
<evidence type="ECO:0000259" key="10">
    <source>
        <dbReference type="Pfam" id="PF01207"/>
    </source>
</evidence>
<dbReference type="PROSITE" id="PS01136">
    <property type="entry name" value="UPF0034"/>
    <property type="match status" value="1"/>
</dbReference>
<dbReference type="GO" id="GO:0050660">
    <property type="term" value="F:flavin adenine dinucleotide binding"/>
    <property type="evidence" value="ECO:0007669"/>
    <property type="project" value="InterPro"/>
</dbReference>
<feature type="site" description="Interacts with tRNA" evidence="9">
    <location>
        <position position="103"/>
    </location>
</feature>
<feature type="site" description="Interacts with tRNA; defines subfamily-specific binding signature" evidence="9">
    <location>
        <position position="304"/>
    </location>
</feature>
<comment type="catalytic activity">
    <reaction evidence="9">
        <text>5,6-dihydrouridine(20) in tRNA + NADP(+) = uridine(20) in tRNA + NADPH + H(+)</text>
        <dbReference type="Rhea" id="RHEA:53336"/>
        <dbReference type="Rhea" id="RHEA-COMP:13533"/>
        <dbReference type="Rhea" id="RHEA-COMP:13534"/>
        <dbReference type="ChEBI" id="CHEBI:15378"/>
        <dbReference type="ChEBI" id="CHEBI:57783"/>
        <dbReference type="ChEBI" id="CHEBI:58349"/>
        <dbReference type="ChEBI" id="CHEBI:65315"/>
        <dbReference type="ChEBI" id="CHEBI:74443"/>
        <dbReference type="EC" id="1.3.1.91"/>
    </reaction>
</comment>
<feature type="site" description="Interacts with tRNA" evidence="9">
    <location>
        <position position="192"/>
    </location>
</feature>
<keyword evidence="6 9" id="KW-0521">NADP</keyword>
<dbReference type="Gene3D" id="1.20.120.1460">
    <property type="match status" value="1"/>
</dbReference>
<dbReference type="HAMAP" id="MF_02041">
    <property type="entry name" value="DusA_subfam"/>
    <property type="match status" value="1"/>
</dbReference>
<dbReference type="PANTHER" id="PTHR42907">
    <property type="entry name" value="FMN-LINKED OXIDOREDUCTASES SUPERFAMILY PROTEIN"/>
    <property type="match status" value="1"/>
</dbReference>
<keyword evidence="2 9" id="KW-0820">tRNA-binding</keyword>
<keyword evidence="5 9" id="KW-0819">tRNA processing</keyword>
<dbReference type="Gene3D" id="3.20.20.70">
    <property type="entry name" value="Aldolase class I"/>
    <property type="match status" value="1"/>
</dbReference>
<feature type="domain" description="DUS-like FMN-binding" evidence="10">
    <location>
        <begin position="21"/>
        <end position="319"/>
    </location>
</feature>
<dbReference type="InterPro" id="IPR035587">
    <property type="entry name" value="DUS-like_FMN-bd"/>
</dbReference>
<organism evidence="11 12">
    <name type="scientific">Pollutimonas thiosulfatoxidans</name>
    <dbReference type="NCBI Taxonomy" id="2028345"/>
    <lineage>
        <taxon>Bacteria</taxon>
        <taxon>Pseudomonadati</taxon>
        <taxon>Pseudomonadota</taxon>
        <taxon>Betaproteobacteria</taxon>
        <taxon>Burkholderiales</taxon>
        <taxon>Alcaligenaceae</taxon>
        <taxon>Pollutimonas</taxon>
    </lineage>
</organism>
<feature type="binding site" evidence="9">
    <location>
        <position position="76"/>
    </location>
    <ligand>
        <name>FMN</name>
        <dbReference type="ChEBI" id="CHEBI:58210"/>
    </ligand>
</feature>
<evidence type="ECO:0000256" key="8">
    <source>
        <dbReference type="ARBA" id="ARBA00023002"/>
    </source>
</evidence>
<dbReference type="EC" id="1.3.1.91" evidence="9"/>
<feature type="binding site" evidence="9">
    <location>
        <begin position="217"/>
        <end position="219"/>
    </location>
    <ligand>
        <name>FMN</name>
        <dbReference type="ChEBI" id="CHEBI:58210"/>
    </ligand>
</feature>
<comment type="function">
    <text evidence="9">Catalyzes the synthesis of 5,6-dihydrouridine (D), a modified base found in the D-loop of most tRNAs, via the reduction of the C5-C6 double bond in target uridines. Specifically modifies U20 and U20a in tRNAs.</text>
</comment>
<comment type="caution">
    <text evidence="9">Lacks conserved residue(s) required for the propagation of feature annotation.</text>
</comment>
<feature type="site" description="Interacts with tRNA; defines subfamily-specific binding signature" evidence="9">
    <location>
        <position position="307"/>
    </location>
</feature>
<dbReference type="GO" id="GO:0000049">
    <property type="term" value="F:tRNA binding"/>
    <property type="evidence" value="ECO:0007669"/>
    <property type="project" value="UniProtKB-UniRule"/>
</dbReference>
<dbReference type="Proteomes" id="UP000283474">
    <property type="component" value="Chromosome"/>
</dbReference>
<dbReference type="Pfam" id="PF01207">
    <property type="entry name" value="Dus"/>
    <property type="match status" value="1"/>
</dbReference>
<keyword evidence="4 9" id="KW-0288">FMN</keyword>
<feature type="active site" description="Proton donor" evidence="9">
    <location>
        <position position="106"/>
    </location>
</feature>
<name>A0A410GAD4_9BURK</name>
<evidence type="ECO:0000256" key="7">
    <source>
        <dbReference type="ARBA" id="ARBA00022884"/>
    </source>
</evidence>
<dbReference type="KEGG" id="pus:CKA81_05025"/>
<evidence type="ECO:0000313" key="11">
    <source>
        <dbReference type="EMBL" id="QAA93268.1"/>
    </source>
</evidence>
<dbReference type="NCBIfam" id="TIGR00742">
    <property type="entry name" value="yjbN"/>
    <property type="match status" value="1"/>
</dbReference>
<dbReference type="GO" id="GO:0102266">
    <property type="term" value="F:tRNA-dihydrouridine20a synthase activity"/>
    <property type="evidence" value="ECO:0007669"/>
    <property type="project" value="RHEA"/>
</dbReference>